<evidence type="ECO:0000259" key="2">
    <source>
        <dbReference type="Pfam" id="PF03807"/>
    </source>
</evidence>
<evidence type="ECO:0000313" key="3">
    <source>
        <dbReference type="EMBL" id="GGG02836.1"/>
    </source>
</evidence>
<evidence type="ECO:0000313" key="4">
    <source>
        <dbReference type="Proteomes" id="UP000634043"/>
    </source>
</evidence>
<proteinExistence type="predicted"/>
<dbReference type="Gene3D" id="3.40.50.720">
    <property type="entry name" value="NAD(P)-binding Rossmann-like Domain"/>
    <property type="match status" value="1"/>
</dbReference>
<keyword evidence="4" id="KW-1185">Reference proteome</keyword>
<dbReference type="InterPro" id="IPR028939">
    <property type="entry name" value="P5C_Rdtase_cat_N"/>
</dbReference>
<accession>A0ABQ1VWI1</accession>
<dbReference type="EMBL" id="BMFP01000001">
    <property type="protein sequence ID" value="GGG02836.1"/>
    <property type="molecule type" value="Genomic_DNA"/>
</dbReference>
<dbReference type="PANTHER" id="PTHR14239:SF10">
    <property type="entry name" value="REDUCTASE"/>
    <property type="match status" value="1"/>
</dbReference>
<gene>
    <name evidence="3" type="ORF">GCM10011323_04630</name>
</gene>
<dbReference type="InterPro" id="IPR036291">
    <property type="entry name" value="NAD(P)-bd_dom_sf"/>
</dbReference>
<organism evidence="3 4">
    <name type="scientific">Pontibacter amylolyticus</name>
    <dbReference type="NCBI Taxonomy" id="1424080"/>
    <lineage>
        <taxon>Bacteria</taxon>
        <taxon>Pseudomonadati</taxon>
        <taxon>Bacteroidota</taxon>
        <taxon>Cytophagia</taxon>
        <taxon>Cytophagales</taxon>
        <taxon>Hymenobacteraceae</taxon>
        <taxon>Pontibacter</taxon>
    </lineage>
</organism>
<feature type="domain" description="Pyrroline-5-carboxylate reductase catalytic N-terminal" evidence="2">
    <location>
        <begin position="31"/>
        <end position="129"/>
    </location>
</feature>
<dbReference type="Proteomes" id="UP000634043">
    <property type="component" value="Unassembled WGS sequence"/>
</dbReference>
<reference evidence="4" key="1">
    <citation type="journal article" date="2019" name="Int. J. Syst. Evol. Microbiol.">
        <title>The Global Catalogue of Microorganisms (GCM) 10K type strain sequencing project: providing services to taxonomists for standard genome sequencing and annotation.</title>
        <authorList>
            <consortium name="The Broad Institute Genomics Platform"/>
            <consortium name="The Broad Institute Genome Sequencing Center for Infectious Disease"/>
            <person name="Wu L."/>
            <person name="Ma J."/>
        </authorList>
    </citation>
    <scope>NUCLEOTIDE SEQUENCE [LARGE SCALE GENOMIC DNA]</scope>
    <source>
        <strain evidence="4">CGMCC 1.12749</strain>
    </source>
</reference>
<sequence>MIFLDWAQCSEACYGRTFVLFKITDMKTMQTIAIIGASGNMGAAIARSLSKGNYRLLLCANDLDKVQAVAEDIKTSNPSAEVEASDCSRDASWEADIIIAAIPYSAEKEVAEKIREVANQKIVISIANPLNDFFNDLVTAPDSSAAEELQKLLPNSKVVKAFNTTFAANFATPVIDGKQVDAFIAGNDLEALQTVSELVETAGFNPLVAGDLSVSGTLERMQLLLIKLNMKYDYNWLAGWKILH</sequence>
<evidence type="ECO:0000256" key="1">
    <source>
        <dbReference type="ARBA" id="ARBA00023002"/>
    </source>
</evidence>
<name>A0ABQ1VWI1_9BACT</name>
<comment type="caution">
    <text evidence="3">The sequence shown here is derived from an EMBL/GenBank/DDBJ whole genome shotgun (WGS) entry which is preliminary data.</text>
</comment>
<dbReference type="Pfam" id="PF03807">
    <property type="entry name" value="F420_oxidored"/>
    <property type="match status" value="1"/>
</dbReference>
<keyword evidence="1" id="KW-0560">Oxidoreductase</keyword>
<dbReference type="InterPro" id="IPR051267">
    <property type="entry name" value="STEAP_metalloreductase"/>
</dbReference>
<dbReference type="SUPFAM" id="SSF51735">
    <property type="entry name" value="NAD(P)-binding Rossmann-fold domains"/>
    <property type="match status" value="1"/>
</dbReference>
<protein>
    <recommendedName>
        <fullName evidence="2">Pyrroline-5-carboxylate reductase catalytic N-terminal domain-containing protein</fullName>
    </recommendedName>
</protein>
<dbReference type="PANTHER" id="PTHR14239">
    <property type="entry name" value="DUDULIN-RELATED"/>
    <property type="match status" value="1"/>
</dbReference>